<evidence type="ECO:0000256" key="6">
    <source>
        <dbReference type="ARBA" id="ARBA00022679"/>
    </source>
</evidence>
<comment type="similarity">
    <text evidence="2 14">Belongs to the PI3/PI4-kinase family. ATM subfamily.</text>
</comment>
<evidence type="ECO:0000313" key="19">
    <source>
        <dbReference type="EMBL" id="KAJ1725490.1"/>
    </source>
</evidence>
<evidence type="ECO:0000256" key="7">
    <source>
        <dbReference type="ARBA" id="ARBA00022741"/>
    </source>
</evidence>
<dbReference type="InterPro" id="IPR038980">
    <property type="entry name" value="ATM_plant"/>
</dbReference>
<comment type="subcellular location">
    <subcellularLocation>
        <location evidence="14">Chromosome</location>
        <location evidence="14">Telomere</location>
    </subcellularLocation>
    <subcellularLocation>
        <location evidence="1 14">Nucleus</location>
    </subcellularLocation>
</comment>
<evidence type="ECO:0000259" key="17">
    <source>
        <dbReference type="PROSITE" id="PS51189"/>
    </source>
</evidence>
<dbReference type="GO" id="GO:0005524">
    <property type="term" value="F:ATP binding"/>
    <property type="evidence" value="ECO:0007669"/>
    <property type="project" value="UniProtKB-KW"/>
</dbReference>
<organism evidence="19 20">
    <name type="scientific">Coemansia erecta</name>
    <dbReference type="NCBI Taxonomy" id="147472"/>
    <lineage>
        <taxon>Eukaryota</taxon>
        <taxon>Fungi</taxon>
        <taxon>Fungi incertae sedis</taxon>
        <taxon>Zoopagomycota</taxon>
        <taxon>Kickxellomycotina</taxon>
        <taxon>Kickxellomycetes</taxon>
        <taxon>Kickxellales</taxon>
        <taxon>Kickxellaceae</taxon>
        <taxon>Coemansia</taxon>
    </lineage>
</organism>
<comment type="catalytic activity">
    <reaction evidence="12 14">
        <text>L-threonyl-[protein] + ATP = O-phospho-L-threonyl-[protein] + ADP + H(+)</text>
        <dbReference type="Rhea" id="RHEA:46608"/>
        <dbReference type="Rhea" id="RHEA-COMP:11060"/>
        <dbReference type="Rhea" id="RHEA-COMP:11605"/>
        <dbReference type="ChEBI" id="CHEBI:15378"/>
        <dbReference type="ChEBI" id="CHEBI:30013"/>
        <dbReference type="ChEBI" id="CHEBI:30616"/>
        <dbReference type="ChEBI" id="CHEBI:61977"/>
        <dbReference type="ChEBI" id="CHEBI:456216"/>
        <dbReference type="EC" id="2.7.11.1"/>
    </reaction>
</comment>
<dbReference type="EC" id="2.7.11.1" evidence="3 14"/>
<evidence type="ECO:0000256" key="15">
    <source>
        <dbReference type="SAM" id="MobiDB-lite"/>
    </source>
</evidence>
<evidence type="ECO:0000256" key="4">
    <source>
        <dbReference type="ARBA" id="ARBA00014619"/>
    </source>
</evidence>
<proteinExistence type="inferred from homology"/>
<evidence type="ECO:0000256" key="10">
    <source>
        <dbReference type="ARBA" id="ARBA00022840"/>
    </source>
</evidence>
<evidence type="ECO:0000256" key="12">
    <source>
        <dbReference type="ARBA" id="ARBA00047899"/>
    </source>
</evidence>
<dbReference type="InterPro" id="IPR018936">
    <property type="entry name" value="PI3/4_kinase_CS"/>
</dbReference>
<dbReference type="GO" id="GO:0035556">
    <property type="term" value="P:intracellular signal transduction"/>
    <property type="evidence" value="ECO:0007669"/>
    <property type="project" value="UniProtKB-ARBA"/>
</dbReference>
<dbReference type="InterPro" id="IPR021668">
    <property type="entry name" value="TAN"/>
</dbReference>
<evidence type="ECO:0000256" key="3">
    <source>
        <dbReference type="ARBA" id="ARBA00012513"/>
    </source>
</evidence>
<dbReference type="Pfam" id="PF00454">
    <property type="entry name" value="PI3_PI4_kinase"/>
    <property type="match status" value="1"/>
</dbReference>
<evidence type="ECO:0000256" key="9">
    <source>
        <dbReference type="ARBA" id="ARBA00022777"/>
    </source>
</evidence>
<dbReference type="Pfam" id="PF11640">
    <property type="entry name" value="TAN"/>
    <property type="match status" value="1"/>
</dbReference>
<keyword evidence="11 14" id="KW-0539">Nucleus</keyword>
<dbReference type="GO" id="GO:0006281">
    <property type="term" value="P:DNA repair"/>
    <property type="evidence" value="ECO:0007669"/>
    <property type="project" value="InterPro"/>
</dbReference>
<sequence>MAERKRRVGVVASTDISDDTSFTTTHKHSKAIAVQLRLIESTKALERARGVQQLAELLDEDRRQKHSTLASSLDQDTWENIVAWTTRILIKESQTYVNKYNEDGSSQASTANERLGVKIQTQYSSHVRHIWVAAMPHLSEKLARFLTKHIVESLAADPCLSDVLGLDYAKVLRAWASHEPHVLACKGSRAEDILDYCIKSLSRFGSGGGGGGTAANTQASTDTLGATAAGQGAIAGDVEFSQVILAIVSSASPLRMSRISERVLAFCADYCTYHIRENPCIGVIIETATVVILATADSLTSDDGIGSRRRLGAILSCCLQLWSTRSAHLKVVLLQCIRMLTRILVLASARDGDAVLRPELELTLKHLTSGSWDKFKFMTLPRILLGTWPLVSHGSDSLLDSTPLQRRMQLISMFGAAIDPAQLAFFDTVSFLVAHLTATHAGTSNGDSAAGHRKKRSRTAPTALARMLKDFGDDDQPGKARGAAQVVWFLATVYFNKLSTTLCSETLQGIVQFIESNDMTQNVELAEWVLGSCLSLIRTRANVTDLSTPSVDFATDSVWQHAVAGVESGLAGTATLVYDIIRHSRMTSPSSPSSPSQPDEIHRLCHQAAKALKRCPARGYEFPDVLRLSLVLSQYVHKDGSRQSPDESIADACSQAILQFCHHAAKLQRPLGLWNTEIRVNQTLRELEVYDDDIRVCERVLKGWTAINQPDEVRSTSTAAPISSLSPTQWLHVAHGLLKSIEQCTENEYGHISRRLVPYISHTLWRISEHTGLTEQQNTLVTGNTSATGTTADQIADEFSERLVAFATESRQPDLLWQTLAFIAPWSRGYTRIAGLDDTVSKLLSAAFASEESPLLGSLSFGSFAIPLAKGATRDSYDGSETQVSVTTETNHRIRQLQLDGKAQPDYHGKLETNMLATVSSLADSPWQPVVQVLKELVLYRSSVASILTSLLTNAVTKLQDGLILISSELIGQCILLCDTQSRPRLLESLKTRVLSLFDTYRYGGHMPTLFYALRIVRLLIHASADHAEVDEDLPRFVEWLADDARRGKVDPFVEIEFTRSVIGPLYLQNDNVLRRALAAISIVPADYLQYRTQTAASFSVRMIAEAQKAVSGLSMPFLQPNGRIEVPDAPDTSTSESLVLVTHDVGLALLILGSRTMVPGALAILILQAEPQSKCPPSIRDLCRRLLYCIAKLTGFDSMDQMVGDCGPDILGIDPSLFDIMSRLTPSAIPRLVPELVVDHVLNGNLADAAAVLAESPISTEGYACRLYAHMLVLSTDNPVLYASTHAQILMPCIPSFSLEKILDESPEQLILHLLMLYRPESGFTESMQQLLSEIPQRNDMMAFSRTFETKCKNPLQSQQQQQQQPVLPPRIPQWGRRYSLTQIYLAVAEILQRSKLTKSVCQLTSPQIAWIALHLQLLIQGAHSDDERQRLMYSLCLLVGICLPDHLDNHLVLSVVSRSVIDSWLCGRERTCYQACLAFSLLLDSISSQTPAALISNYGVGFVSTLTRLQAINPQSSSKCAPAFQSLVRVVSDTDLANAWPYSTPGLLVGRPLESVGCWDSLAPVVTTWSSLCQEEDVERLARVADRAASLLLLLDPADIYLVTCAEFLVAAAERLLYLALPFGVPIDEMSMHTQDVTVDGSVQTDLSSDVVKMLSGVHRKILRYLRSFDDNSSGSGQEMVAMLLRSVSLLRVLGQSSVDIIPTTGAARDKLMKEGDLLWLICDTMTNSHNQNAIIAAIGVVAELNHSDRLVESTVKHLGSRQRQILHSISLMPAVSSPSKTQYPIWIQQQQTQRLDSAFLGAVCAESQTAAKALSELVCALASYPECTKLNLAIPLAFVDSRAASCLLPHIMYEILPAASPESRDEIAAFMLDFVHNWRERAPAMAKDVITRMLQVRQLDHDRYSDIREFFSHLPLALFEIADLAAKLDMPETTAFLLECDLTCTRTERLTGINDITAEARELMRFVYRSLGNQPAVQLLNPVQSVGDVLRRCQDTSDWSTLLLYQEAIPSSMSAASNQSEFDIGSTLVNLGLLNSVRPGLHSQDPRGLSDDSAGALEAQGSAAFGVTLQATYAASWRLAKWDVPVVPISQELSVLSNSAALMNPIARRSEESLYSMFKMRSREQFSEAALMVRDHMSSASAISALVSLSPGGVREAWTYHAISALEPLITGGNACLSSMYQPEMDDRVAFVRTSRLSSYLLTHLCGNLGAESVEPVHMANLTLHEIAVRDAMAAPARSRLLAPVFYRYKEAVRAAWTASRQAKSWQNSMNHIFRLRALSHIIGVDDKTLEPELKLWEAETLWDSGSRNMAIEILQSHKSQMERVLNKAESEYTVPAVPGGWKRSELDAATILLSRAILTVGEWSDKQRKERPRVLWEEYFQKSAVLLQSIKTPTMWTGRALHVLAEFAARQCEELSSRRDDESLNAARKQKSSELAACREEIARATSTVEMNRFKAIMRRLEVQVNSDQKELDDLLTTIDGFLRLATWSYVKCLECTDAFDSSVYSLVSLLVTHLRSAELQSVMSDPLVENVPSHKFLPLVHQLCARLSTDDDPFHQTITRLVLRMTVDYPYHTMYSLFALRNANCTSPAPRAAAASRPGRKSSLGDSLASTQQPESEKMEQRRSEAATQILVGVTTDSPELKGIVQAIDNLINAYLDLAVSPVPEKFKNGSPDGKLIAFGSRLRISNLIKNLPPNVPVLTAVPRVEAPRDYMCVPFVSTVSEGYSLAGGINLPKIVRVLGTDGRRYKQLVKGKDDMRQDAIIQQLFGVINRFVRPASSRAQGSAAAAAAAASPVSGLQIRTYQVVPLAKRCGVLQWVENTTPFGTWFREREAKYRPHSPGTSQLRAMVHAVHTNKACTLQERLEIFNRVTSLAPPIFRFFFYENFYHAQSWFEHREAYIRSAAVASIAGWVLGIGDRHLQNILIDKATAELVHIDLGIAFDLGKLLPIPELVPFRLTREMIDGMGLLGLDGTFRHVCEAALEAMRQNSRVISTILNVLKVDPLYMWSLIPLRIHKMNRNASLYASAMHEGGSGATAAAAAYDDEEEAAAGVAREENKEAGRSILHVSQRLNASISAEGQVSELIQQATDPDLLSRMFEGWSAWY</sequence>
<dbReference type="InterPro" id="IPR003152">
    <property type="entry name" value="FATC_dom"/>
</dbReference>
<dbReference type="CDD" id="cd05171">
    <property type="entry name" value="PIKKc_ATM"/>
    <property type="match status" value="1"/>
</dbReference>
<comment type="caution">
    <text evidence="19">The sequence shown here is derived from an EMBL/GenBank/DDBJ whole genome shotgun (WGS) entry which is preliminary data.</text>
</comment>
<dbReference type="Proteomes" id="UP001149813">
    <property type="component" value="Unassembled WGS sequence"/>
</dbReference>
<evidence type="ECO:0000256" key="13">
    <source>
        <dbReference type="ARBA" id="ARBA00048679"/>
    </source>
</evidence>
<dbReference type="SMART" id="SM00146">
    <property type="entry name" value="PI3Kc"/>
    <property type="match status" value="1"/>
</dbReference>
<dbReference type="Gene3D" id="1.10.1070.11">
    <property type="entry name" value="Phosphatidylinositol 3-/4-kinase, catalytic domain"/>
    <property type="match status" value="1"/>
</dbReference>
<comment type="function">
    <text evidence="14">Serine/threonine protein kinase which activates checkpoint signaling upon genotoxic stresses such as ionizing radiation (IR), ultraviolet light (UV), or DNA replication stalling, thereby acting as a DNA damage sensor. Recognizes the substrate consensus sequence [ST]-Q. Phosphorylates histone H2A to form H2AS128ph (gamma-H2A) at sites of DNA damage, involved in the regulation of DNA damage response mechanism. Required for the control of telomere length and genome stability.</text>
</comment>
<keyword evidence="8 14" id="KW-0227">DNA damage</keyword>
<evidence type="ECO:0000313" key="20">
    <source>
        <dbReference type="Proteomes" id="UP001149813"/>
    </source>
</evidence>
<gene>
    <name evidence="19" type="ORF">LPJ53_000305</name>
</gene>
<dbReference type="PROSITE" id="PS00916">
    <property type="entry name" value="PI3_4_KINASE_2"/>
    <property type="match status" value="1"/>
</dbReference>
<dbReference type="InterPro" id="IPR011009">
    <property type="entry name" value="Kinase-like_dom_sf"/>
</dbReference>
<dbReference type="PANTHER" id="PTHR37079:SF4">
    <property type="entry name" value="SERINE_THREONINE-PROTEIN KINASE ATM"/>
    <property type="match status" value="1"/>
</dbReference>
<evidence type="ECO:0000256" key="2">
    <source>
        <dbReference type="ARBA" id="ARBA00010769"/>
    </source>
</evidence>
<keyword evidence="9 14" id="KW-0418">Kinase</keyword>
<feature type="domain" description="PI3K/PI4K catalytic" evidence="16">
    <location>
        <begin position="2725"/>
        <end position="3051"/>
    </location>
</feature>
<keyword evidence="7 14" id="KW-0547">Nucleotide-binding</keyword>
<reference evidence="19" key="1">
    <citation type="submission" date="2022-07" db="EMBL/GenBank/DDBJ databases">
        <title>Phylogenomic reconstructions and comparative analyses of Kickxellomycotina fungi.</title>
        <authorList>
            <person name="Reynolds N.K."/>
            <person name="Stajich J.E."/>
            <person name="Barry K."/>
            <person name="Grigoriev I.V."/>
            <person name="Crous P."/>
            <person name="Smith M.E."/>
        </authorList>
    </citation>
    <scope>NUCLEOTIDE SEQUENCE</scope>
    <source>
        <strain evidence="19">NBRC 32514</strain>
    </source>
</reference>
<feature type="domain" description="FATC" evidence="18">
    <location>
        <begin position="3077"/>
        <end position="3109"/>
    </location>
</feature>
<dbReference type="SUPFAM" id="SSF56112">
    <property type="entry name" value="Protein kinase-like (PK-like)"/>
    <property type="match status" value="1"/>
</dbReference>
<feature type="compositionally biased region" description="Basic and acidic residues" evidence="15">
    <location>
        <begin position="2620"/>
        <end position="2629"/>
    </location>
</feature>
<dbReference type="InterPro" id="IPR000403">
    <property type="entry name" value="PI3/4_kinase_cat_dom"/>
</dbReference>
<feature type="compositionally biased region" description="Polar residues" evidence="15">
    <location>
        <begin position="2609"/>
        <end position="2619"/>
    </location>
</feature>
<dbReference type="GO" id="GO:0004674">
    <property type="term" value="F:protein serine/threonine kinase activity"/>
    <property type="evidence" value="ECO:0007669"/>
    <property type="project" value="UniProtKB-KW"/>
</dbReference>
<evidence type="ECO:0000256" key="11">
    <source>
        <dbReference type="ARBA" id="ARBA00023242"/>
    </source>
</evidence>
<evidence type="ECO:0000256" key="14">
    <source>
        <dbReference type="RuleBase" id="RU365027"/>
    </source>
</evidence>
<name>A0A9W7Y8S4_9FUNG</name>
<keyword evidence="5 14" id="KW-0723">Serine/threonine-protein kinase</keyword>
<dbReference type="SMART" id="SM01343">
    <property type="entry name" value="FATC"/>
    <property type="match status" value="1"/>
</dbReference>
<evidence type="ECO:0000256" key="1">
    <source>
        <dbReference type="ARBA" id="ARBA00004123"/>
    </source>
</evidence>
<feature type="region of interest" description="Disordered" evidence="15">
    <location>
        <begin position="2594"/>
        <end position="2629"/>
    </location>
</feature>
<keyword evidence="14" id="KW-0779">Telomere</keyword>
<protein>
    <recommendedName>
        <fullName evidence="4 14">Serine/threonine-protein kinase Tel1</fullName>
        <ecNumber evidence="3 14">2.7.11.1</ecNumber>
    </recommendedName>
</protein>
<dbReference type="GO" id="GO:0005634">
    <property type="term" value="C:nucleus"/>
    <property type="evidence" value="ECO:0007669"/>
    <property type="project" value="UniProtKB-SubCell"/>
</dbReference>
<evidence type="ECO:0000256" key="8">
    <source>
        <dbReference type="ARBA" id="ARBA00022763"/>
    </source>
</evidence>
<keyword evidence="14" id="KW-0156">Chromatin regulator</keyword>
<dbReference type="PROSITE" id="PS51189">
    <property type="entry name" value="FAT"/>
    <property type="match status" value="1"/>
</dbReference>
<keyword evidence="20" id="KW-1185">Reference proteome</keyword>
<dbReference type="SMART" id="SM01342">
    <property type="entry name" value="TAN"/>
    <property type="match status" value="1"/>
</dbReference>
<keyword evidence="10 14" id="KW-0067">ATP-binding</keyword>
<dbReference type="PROSITE" id="PS50290">
    <property type="entry name" value="PI3_4_KINASE_3"/>
    <property type="match status" value="1"/>
</dbReference>
<evidence type="ECO:0000259" key="16">
    <source>
        <dbReference type="PROSITE" id="PS50290"/>
    </source>
</evidence>
<dbReference type="PROSITE" id="PS00915">
    <property type="entry name" value="PI3_4_KINASE_1"/>
    <property type="match status" value="1"/>
</dbReference>
<dbReference type="InterPro" id="IPR036940">
    <property type="entry name" value="PI3/4_kinase_cat_sf"/>
</dbReference>
<evidence type="ECO:0000256" key="5">
    <source>
        <dbReference type="ARBA" id="ARBA00022527"/>
    </source>
</evidence>
<dbReference type="InterPro" id="IPR014009">
    <property type="entry name" value="PIK_FAT"/>
</dbReference>
<dbReference type="OrthoDB" id="381190at2759"/>
<evidence type="ECO:0000259" key="18">
    <source>
        <dbReference type="PROSITE" id="PS51190"/>
    </source>
</evidence>
<dbReference type="PANTHER" id="PTHR37079">
    <property type="entry name" value="SERINE/THREONINE-PROTEIN KINASE ATM"/>
    <property type="match status" value="1"/>
</dbReference>
<dbReference type="GO" id="GO:0000781">
    <property type="term" value="C:chromosome, telomeric region"/>
    <property type="evidence" value="ECO:0007669"/>
    <property type="project" value="UniProtKB-SubCell"/>
</dbReference>
<keyword evidence="14" id="KW-0158">Chromosome</keyword>
<dbReference type="InterPro" id="IPR044107">
    <property type="entry name" value="PIKKc_ATM"/>
</dbReference>
<accession>A0A9W7Y8S4</accession>
<dbReference type="GO" id="GO:0006325">
    <property type="term" value="P:chromatin organization"/>
    <property type="evidence" value="ECO:0007669"/>
    <property type="project" value="UniProtKB-KW"/>
</dbReference>
<dbReference type="Pfam" id="PF02260">
    <property type="entry name" value="FATC"/>
    <property type="match status" value="1"/>
</dbReference>
<dbReference type="PROSITE" id="PS51190">
    <property type="entry name" value="FATC"/>
    <property type="match status" value="1"/>
</dbReference>
<keyword evidence="6 14" id="KW-0808">Transferase</keyword>
<dbReference type="EMBL" id="JANBOJ010000004">
    <property type="protein sequence ID" value="KAJ1725490.1"/>
    <property type="molecule type" value="Genomic_DNA"/>
</dbReference>
<dbReference type="Gene3D" id="3.30.1010.10">
    <property type="entry name" value="Phosphatidylinositol 3-kinase Catalytic Subunit, Chain A, domain 4"/>
    <property type="match status" value="1"/>
</dbReference>
<feature type="domain" description="FAT" evidence="17">
    <location>
        <begin position="2128"/>
        <end position="2588"/>
    </location>
</feature>
<comment type="catalytic activity">
    <reaction evidence="13">
        <text>L-seryl-[protein] + ATP = O-phospho-L-seryl-[protein] + ADP + H(+)</text>
        <dbReference type="Rhea" id="RHEA:17989"/>
        <dbReference type="Rhea" id="RHEA-COMP:9863"/>
        <dbReference type="Rhea" id="RHEA-COMP:11604"/>
        <dbReference type="ChEBI" id="CHEBI:15378"/>
        <dbReference type="ChEBI" id="CHEBI:29999"/>
        <dbReference type="ChEBI" id="CHEBI:30616"/>
        <dbReference type="ChEBI" id="CHEBI:83421"/>
        <dbReference type="ChEBI" id="CHEBI:456216"/>
        <dbReference type="EC" id="2.7.11.1"/>
    </reaction>
</comment>